<accession>A0A1U7Y2J5</accession>
<proteinExistence type="predicted"/>
<name>A0A1U7Y2J5_NICSY</name>
<dbReference type="RefSeq" id="XP_009798362.1">
    <property type="nucleotide sequence ID" value="XM_009800060.1"/>
</dbReference>
<protein>
    <submittedName>
        <fullName evidence="3">Uncharacterized protein LOC104244603</fullName>
    </submittedName>
</protein>
<evidence type="ECO:0000313" key="3">
    <source>
        <dbReference type="RefSeq" id="XP_009798362.1"/>
    </source>
</evidence>
<dbReference type="Proteomes" id="UP000189701">
    <property type="component" value="Unplaced"/>
</dbReference>
<dbReference type="KEGG" id="nsy:104244603"/>
<feature type="domain" description="Reverse transcriptase zinc-binding" evidence="1">
    <location>
        <begin position="5"/>
        <end position="75"/>
    </location>
</feature>
<evidence type="ECO:0000259" key="1">
    <source>
        <dbReference type="Pfam" id="PF13966"/>
    </source>
</evidence>
<evidence type="ECO:0000313" key="2">
    <source>
        <dbReference type="Proteomes" id="UP000189701"/>
    </source>
</evidence>
<dbReference type="GeneID" id="104244603"/>
<dbReference type="AlphaFoldDB" id="A0A1U7Y2J5"/>
<organism evidence="2 3">
    <name type="scientific">Nicotiana sylvestris</name>
    <name type="common">Wood tobacco</name>
    <name type="synonym">South American tobacco</name>
    <dbReference type="NCBI Taxonomy" id="4096"/>
    <lineage>
        <taxon>Eukaryota</taxon>
        <taxon>Viridiplantae</taxon>
        <taxon>Streptophyta</taxon>
        <taxon>Embryophyta</taxon>
        <taxon>Tracheophyta</taxon>
        <taxon>Spermatophyta</taxon>
        <taxon>Magnoliopsida</taxon>
        <taxon>eudicotyledons</taxon>
        <taxon>Gunneridae</taxon>
        <taxon>Pentapetalae</taxon>
        <taxon>asterids</taxon>
        <taxon>lamiids</taxon>
        <taxon>Solanales</taxon>
        <taxon>Solanaceae</taxon>
        <taxon>Nicotianoideae</taxon>
        <taxon>Nicotianeae</taxon>
        <taxon>Nicotiana</taxon>
    </lineage>
</organism>
<reference evidence="2" key="1">
    <citation type="journal article" date="2013" name="Genome Biol.">
        <title>Reference genomes and transcriptomes of Nicotiana sylvestris and Nicotiana tomentosiformis.</title>
        <authorList>
            <person name="Sierro N."/>
            <person name="Battey J.N."/>
            <person name="Ouadi S."/>
            <person name="Bovet L."/>
            <person name="Goepfert S."/>
            <person name="Bakaher N."/>
            <person name="Peitsch M.C."/>
            <person name="Ivanov N.V."/>
        </authorList>
    </citation>
    <scope>NUCLEOTIDE SEQUENCE [LARGE SCALE GENOMIC DNA]</scope>
</reference>
<keyword evidence="2" id="KW-1185">Reference proteome</keyword>
<dbReference type="eggNOG" id="KOG1075">
    <property type="taxonomic scope" value="Eukaryota"/>
</dbReference>
<dbReference type="InterPro" id="IPR026960">
    <property type="entry name" value="RVT-Znf"/>
</dbReference>
<sequence length="163" mass="19636">MGQLPRVEWKMFMFGNEARAKAKFTMWLYFQDRMLISDRLNKWGMQVDRECIMCKVHDENRKHIFIECEYAKSVWTTLLKWMQRQPIWATSWDQHWKCAVENATEKSSKAGVFRMIYAEAIHEIWNERNHRIFEKQSRKAEELARNIACICNVRATNQNRTVG</sequence>
<gene>
    <name evidence="3" type="primary">LOC104244603</name>
</gene>
<dbReference type="OrthoDB" id="1256921at2759"/>
<reference evidence="3" key="2">
    <citation type="submission" date="2025-08" db="UniProtKB">
        <authorList>
            <consortium name="RefSeq"/>
        </authorList>
    </citation>
    <scope>IDENTIFICATION</scope>
    <source>
        <tissue evidence="3">Leaf</tissue>
    </source>
</reference>
<dbReference type="Pfam" id="PF13966">
    <property type="entry name" value="zf-RVT"/>
    <property type="match status" value="1"/>
</dbReference>